<feature type="coiled-coil region" evidence="1">
    <location>
        <begin position="290"/>
        <end position="318"/>
    </location>
</feature>
<feature type="transmembrane region" description="Helical" evidence="2">
    <location>
        <begin position="323"/>
        <end position="345"/>
    </location>
</feature>
<comment type="caution">
    <text evidence="3">The sequence shown here is derived from an EMBL/GenBank/DDBJ whole genome shotgun (WGS) entry which is preliminary data.</text>
</comment>
<keyword evidence="4" id="KW-1185">Reference proteome</keyword>
<dbReference type="Proteomes" id="UP001177160">
    <property type="component" value="Unassembled WGS sequence"/>
</dbReference>
<organism evidence="3 4">
    <name type="scientific">Paracholeplasma manati</name>
    <dbReference type="NCBI Taxonomy" id="591373"/>
    <lineage>
        <taxon>Bacteria</taxon>
        <taxon>Bacillati</taxon>
        <taxon>Mycoplasmatota</taxon>
        <taxon>Mollicutes</taxon>
        <taxon>Acholeplasmatales</taxon>
        <taxon>Acholeplasmataceae</taxon>
        <taxon>Paracholeplasma</taxon>
    </lineage>
</organism>
<gene>
    <name evidence="3" type="ORF">N7548_07240</name>
</gene>
<evidence type="ECO:0000256" key="2">
    <source>
        <dbReference type="SAM" id="Phobius"/>
    </source>
</evidence>
<sequence>MAILNQIPTKTIPLSKAKYTKLDRYQVGSPVQLVGYFVYKETDTNNVITVKRMSFGFKNESEKNIIAIRGSFTQKDAFGDDLGELKYSLVEMDNYQPGAIQGEHLFMDINLGTIDIEFSIEQVVFADGSKWMAETVEFIRFDIQTKPIEEAHFNAMKYAWFLESKGFPIKNHYVENNHFYQCPCGNINGIEKEVCSLCHTPKTIAKPFADMSIASVAIEQSVNKIMDDFNQLFPDGAVKDSFNRYRFNENAILFDSTPLKKLREFATQWKGVNPIVKEEIKKTTEFVTFIETLKNKLLKEENDKKQKALAEQKAKTKKQRVKILSITLATLLGLALIGFGAYYAIFGKLAFETRNTYEAFVTLRRVNATTTSVEVRIDDINFTGSNFEFYGIVFDDWCTVQFCYDEVILNPDEWVLNITDSQFTATAMVNLSINGMQSTIKYLEFNSRLFNKNIYVPNENVVRYY</sequence>
<proteinExistence type="predicted"/>
<dbReference type="EMBL" id="JAOVQM010000007">
    <property type="protein sequence ID" value="MCV2232610.1"/>
    <property type="molecule type" value="Genomic_DNA"/>
</dbReference>
<name>A0ABT2Y792_9MOLU</name>
<evidence type="ECO:0000313" key="3">
    <source>
        <dbReference type="EMBL" id="MCV2232610.1"/>
    </source>
</evidence>
<accession>A0ABT2Y792</accession>
<keyword evidence="2" id="KW-0472">Membrane</keyword>
<evidence type="ECO:0000256" key="1">
    <source>
        <dbReference type="SAM" id="Coils"/>
    </source>
</evidence>
<keyword evidence="2" id="KW-0812">Transmembrane</keyword>
<keyword evidence="2" id="KW-1133">Transmembrane helix</keyword>
<reference evidence="3" key="1">
    <citation type="submission" date="2022-09" db="EMBL/GenBank/DDBJ databases">
        <title>Novel Mycoplasma species identified in domestic and wild animals.</title>
        <authorList>
            <person name="Volokhov D.V."/>
            <person name="Furtak V.A."/>
            <person name="Zagorodnyaya T.A."/>
        </authorList>
    </citation>
    <scope>NUCLEOTIDE SEQUENCE</scope>
    <source>
        <strain evidence="3">Oakley</strain>
    </source>
</reference>
<keyword evidence="1" id="KW-0175">Coiled coil</keyword>
<evidence type="ECO:0000313" key="4">
    <source>
        <dbReference type="Proteomes" id="UP001177160"/>
    </source>
</evidence>
<protein>
    <submittedName>
        <fullName evidence="3">Uncharacterized protein</fullName>
    </submittedName>
</protein>